<accession>A0A4S4LYW8</accession>
<protein>
    <submittedName>
        <fullName evidence="2">Uncharacterized protein</fullName>
    </submittedName>
</protein>
<dbReference type="GO" id="GO:0000444">
    <property type="term" value="C:MIS12/MIND type complex"/>
    <property type="evidence" value="ECO:0007669"/>
    <property type="project" value="InterPro"/>
</dbReference>
<proteinExistence type="predicted"/>
<keyword evidence="3" id="KW-1185">Reference proteome</keyword>
<comment type="caution">
    <text evidence="2">The sequence shown here is derived from an EMBL/GenBank/DDBJ whole genome shotgun (WGS) entry which is preliminary data.</text>
</comment>
<dbReference type="AlphaFoldDB" id="A0A4S4LYW8"/>
<feature type="compositionally biased region" description="Basic and acidic residues" evidence="1">
    <location>
        <begin position="578"/>
        <end position="594"/>
    </location>
</feature>
<feature type="region of interest" description="Disordered" evidence="1">
    <location>
        <begin position="578"/>
        <end position="619"/>
    </location>
</feature>
<feature type="region of interest" description="Disordered" evidence="1">
    <location>
        <begin position="301"/>
        <end position="330"/>
    </location>
</feature>
<dbReference type="Pfam" id="PF08202">
    <property type="entry name" value="MIS13"/>
    <property type="match status" value="1"/>
</dbReference>
<feature type="compositionally biased region" description="Low complexity" evidence="1">
    <location>
        <begin position="59"/>
        <end position="78"/>
    </location>
</feature>
<feature type="compositionally biased region" description="Low complexity" evidence="1">
    <location>
        <begin position="609"/>
        <end position="619"/>
    </location>
</feature>
<evidence type="ECO:0000256" key="1">
    <source>
        <dbReference type="SAM" id="MobiDB-lite"/>
    </source>
</evidence>
<dbReference type="InterPro" id="IPR013218">
    <property type="entry name" value="Dsn1/Mis13"/>
</dbReference>
<organism evidence="2 3">
    <name type="scientific">Bondarzewia mesenterica</name>
    <dbReference type="NCBI Taxonomy" id="1095465"/>
    <lineage>
        <taxon>Eukaryota</taxon>
        <taxon>Fungi</taxon>
        <taxon>Dikarya</taxon>
        <taxon>Basidiomycota</taxon>
        <taxon>Agaricomycotina</taxon>
        <taxon>Agaricomycetes</taxon>
        <taxon>Russulales</taxon>
        <taxon>Bondarzewiaceae</taxon>
        <taxon>Bondarzewia</taxon>
    </lineage>
</organism>
<dbReference type="EMBL" id="SGPL01000093">
    <property type="protein sequence ID" value="THH17899.1"/>
    <property type="molecule type" value="Genomic_DNA"/>
</dbReference>
<dbReference type="GO" id="GO:0051301">
    <property type="term" value="P:cell division"/>
    <property type="evidence" value="ECO:0007669"/>
    <property type="project" value="InterPro"/>
</dbReference>
<dbReference type="OrthoDB" id="3364649at2759"/>
<evidence type="ECO:0000313" key="3">
    <source>
        <dbReference type="Proteomes" id="UP000310158"/>
    </source>
</evidence>
<feature type="compositionally biased region" description="Basic and acidic residues" evidence="1">
    <location>
        <begin position="363"/>
        <end position="376"/>
    </location>
</feature>
<feature type="compositionally biased region" description="Pro residues" evidence="1">
    <location>
        <begin position="597"/>
        <end position="608"/>
    </location>
</feature>
<feature type="compositionally biased region" description="Polar residues" evidence="1">
    <location>
        <begin position="351"/>
        <end position="360"/>
    </location>
</feature>
<reference evidence="2 3" key="1">
    <citation type="submission" date="2019-02" db="EMBL/GenBank/DDBJ databases">
        <title>Genome sequencing of the rare red list fungi Bondarzewia mesenterica.</title>
        <authorList>
            <person name="Buettner E."/>
            <person name="Kellner H."/>
        </authorList>
    </citation>
    <scope>NUCLEOTIDE SEQUENCE [LARGE SCALE GENOMIC DNA]</scope>
    <source>
        <strain evidence="2 3">DSM 108281</strain>
    </source>
</reference>
<dbReference type="PANTHER" id="PTHR14778">
    <property type="entry name" value="KINETOCHORE-ASSOCIATED PROTEIN DSN1 HOMOLOG"/>
    <property type="match status" value="1"/>
</dbReference>
<dbReference type="Proteomes" id="UP000310158">
    <property type="component" value="Unassembled WGS sequence"/>
</dbReference>
<dbReference type="PANTHER" id="PTHR14778:SF2">
    <property type="entry name" value="KINETOCHORE-ASSOCIATED PROTEIN DSN1 HOMOLOG"/>
    <property type="match status" value="1"/>
</dbReference>
<evidence type="ECO:0000313" key="2">
    <source>
        <dbReference type="EMBL" id="THH17899.1"/>
    </source>
</evidence>
<feature type="compositionally biased region" description="Polar residues" evidence="1">
    <location>
        <begin position="156"/>
        <end position="170"/>
    </location>
</feature>
<gene>
    <name evidence="2" type="ORF">EW146_g3002</name>
</gene>
<name>A0A4S4LYW8_9AGAM</name>
<feature type="compositionally biased region" description="Basic and acidic residues" evidence="1">
    <location>
        <begin position="113"/>
        <end position="151"/>
    </location>
</feature>
<feature type="compositionally biased region" description="Basic residues" evidence="1">
    <location>
        <begin position="212"/>
        <end position="225"/>
    </location>
</feature>
<sequence length="619" mass="67931">MIPAQPPSKRKASEDPNPLTNAAKKARKDNVALNKRKLLNGEEQPGGLVIIRAPPSRPPSSQNLNPPSSTTPPSDSVPLHATTHTRITTSKPPSKKFKTSSGTSDLVPRPSGKGKERDLRASAHPEPDVDEDVRVMEFEANDLRRQSRVQEEGTFLPSNSELQFGSPSSKGKNKSRHRDISLPLAPRETPQIEKNRSLRQGLLQPSQQSHSGQRRKSSLSMRGKRTSSNFESTGVISEHIPSWLAEGEEADGGGLGIGRAAHPHSSVGNSSLYKHIDCDLPESDRARQLLIWLASREISPLHDQGAEASSSKHRPKRSGKDPPPLPEGGQAVLKSVMEDVIKMLAERQVETNAYSPKSSETGGGKKVENEQNAKNRAREVTFMAELARLKHEEEEWAETTQFYNSYHAAGLADLEKRAQSRRAKGKQRADEDWEEWAPAESELPVKFRGNSGFGLACSILKKDLGEKSFATLQSDRLPYKVDRLHGIVDTSARMTSTSETELDRRFALLSIALHAHSQPTPHPALNGTSLSSYLPANLARPTAKLDPQDIFRSLSRIDMSRPPAQVGDAARRAVREVRRAHDAVESGGLTERRLTGVPPPTPRKPPGTPRRATTPGRGR</sequence>
<feature type="region of interest" description="Disordered" evidence="1">
    <location>
        <begin position="351"/>
        <end position="376"/>
    </location>
</feature>
<dbReference type="GO" id="GO:0007059">
    <property type="term" value="P:chromosome segregation"/>
    <property type="evidence" value="ECO:0007669"/>
    <property type="project" value="InterPro"/>
</dbReference>
<feature type="region of interest" description="Disordered" evidence="1">
    <location>
        <begin position="1"/>
        <end position="235"/>
    </location>
</feature>
<feature type="compositionally biased region" description="Polar residues" evidence="1">
    <location>
        <begin position="226"/>
        <end position="235"/>
    </location>
</feature>